<dbReference type="EMBL" id="BMGJ01000006">
    <property type="protein sequence ID" value="GGD63356.1"/>
    <property type="molecule type" value="Genomic_DNA"/>
</dbReference>
<dbReference type="Proteomes" id="UP000614272">
    <property type="component" value="Unassembled WGS sequence"/>
</dbReference>
<organism evidence="1 2">
    <name type="scientific">Lacimicrobium alkaliphilum</name>
    <dbReference type="NCBI Taxonomy" id="1526571"/>
    <lineage>
        <taxon>Bacteria</taxon>
        <taxon>Pseudomonadati</taxon>
        <taxon>Pseudomonadota</taxon>
        <taxon>Gammaproteobacteria</taxon>
        <taxon>Alteromonadales</taxon>
        <taxon>Alteromonadaceae</taxon>
        <taxon>Lacimicrobium</taxon>
    </lineage>
</organism>
<dbReference type="RefSeq" id="WP_099034237.1">
    <property type="nucleotide sequence ID" value="NZ_BMGJ01000006.1"/>
</dbReference>
<reference evidence="2" key="1">
    <citation type="journal article" date="2019" name="Int. J. Syst. Evol. Microbiol.">
        <title>The Global Catalogue of Microorganisms (GCM) 10K type strain sequencing project: providing services to taxonomists for standard genome sequencing and annotation.</title>
        <authorList>
            <consortium name="The Broad Institute Genomics Platform"/>
            <consortium name="The Broad Institute Genome Sequencing Center for Infectious Disease"/>
            <person name="Wu L."/>
            <person name="Ma J."/>
        </authorList>
    </citation>
    <scope>NUCLEOTIDE SEQUENCE [LARGE SCALE GENOMIC DNA]</scope>
    <source>
        <strain evidence="2">CGMCC 1.12923</strain>
    </source>
</reference>
<protein>
    <recommendedName>
        <fullName evidence="3">Transcriptional regulator</fullName>
    </recommendedName>
</protein>
<evidence type="ECO:0000313" key="1">
    <source>
        <dbReference type="EMBL" id="GGD63356.1"/>
    </source>
</evidence>
<evidence type="ECO:0000313" key="2">
    <source>
        <dbReference type="Proteomes" id="UP000614272"/>
    </source>
</evidence>
<evidence type="ECO:0008006" key="3">
    <source>
        <dbReference type="Google" id="ProtNLM"/>
    </source>
</evidence>
<accession>A0ABQ1R9Y4</accession>
<sequence length="208" mass="23316">MAEYAVLTGDLIDSGKIPSEQYDNLLYQLNQLLTTVSTAQGRYNIFRGDAFQLLLPAPDRAISGMLIIRLGLISHGWDARISTGFGGVSNPRADIKTATGEAFTLSGKGLDNMTTQQRLSINSSNQQYQFHMPLLLQFADTLISQISKRQACALYEYFTLTDNSHQAIARRLDSSRVNATRLLNQGHYQLLQEFVLHSQQLFKRCFHG</sequence>
<name>A0ABQ1R9Y4_9ALTE</name>
<proteinExistence type="predicted"/>
<keyword evidence="2" id="KW-1185">Reference proteome</keyword>
<gene>
    <name evidence="1" type="ORF">GCM10011357_18310</name>
</gene>
<comment type="caution">
    <text evidence="1">The sequence shown here is derived from an EMBL/GenBank/DDBJ whole genome shotgun (WGS) entry which is preliminary data.</text>
</comment>